<dbReference type="NCBIfam" id="NF041499">
    <property type="entry name" value="MobP3"/>
    <property type="match status" value="1"/>
</dbReference>
<dbReference type="EMBL" id="JAQMLU010000014">
    <property type="protein sequence ID" value="MDB8750647.1"/>
    <property type="molecule type" value="Genomic_DNA"/>
</dbReference>
<evidence type="ECO:0000313" key="2">
    <source>
        <dbReference type="Proteomes" id="UP001213042"/>
    </source>
</evidence>
<accession>A0AAW6EJ11</accession>
<dbReference type="InterPro" id="IPR048102">
    <property type="entry name" value="MobP3"/>
</dbReference>
<evidence type="ECO:0000313" key="1">
    <source>
        <dbReference type="EMBL" id="MDB8750647.1"/>
    </source>
</evidence>
<comment type="caution">
    <text evidence="1">The sequence shown here is derived from an EMBL/GenBank/DDBJ whole genome shotgun (WGS) entry which is preliminary data.</text>
</comment>
<dbReference type="PANTHER" id="PTHR11102:SF160">
    <property type="entry name" value="ERAD-ASSOCIATED E3 UBIQUITIN-PROTEIN LIGASE COMPONENT HRD3"/>
    <property type="match status" value="1"/>
</dbReference>
<dbReference type="AlphaFoldDB" id="A0AAW6EJ11"/>
<reference evidence="1" key="1">
    <citation type="submission" date="2023-01" db="EMBL/GenBank/DDBJ databases">
        <title>Human gut microbiome strain richness.</title>
        <authorList>
            <person name="Chen-Liaw A."/>
        </authorList>
    </citation>
    <scope>NUCLEOTIDE SEQUENCE</scope>
    <source>
        <strain evidence="1">D43st1_D9_D43t1_170807</strain>
    </source>
</reference>
<dbReference type="InterPro" id="IPR050767">
    <property type="entry name" value="Sel1_AlgK"/>
</dbReference>
<dbReference type="Gene3D" id="1.25.40.10">
    <property type="entry name" value="Tetratricopeptide repeat domain"/>
    <property type="match status" value="2"/>
</dbReference>
<protein>
    <submittedName>
        <fullName evidence="1">Relaxase MobL</fullName>
    </submittedName>
</protein>
<dbReference type="Pfam" id="PF18555">
    <property type="entry name" value="MobL"/>
    <property type="match status" value="1"/>
</dbReference>
<proteinExistence type="predicted"/>
<dbReference type="InterPro" id="IPR006597">
    <property type="entry name" value="Sel1-like"/>
</dbReference>
<dbReference type="RefSeq" id="WP_195221254.1">
    <property type="nucleotide sequence ID" value="NZ_JADMWL010000012.1"/>
</dbReference>
<dbReference type="Pfam" id="PF08238">
    <property type="entry name" value="Sel1"/>
    <property type="match status" value="8"/>
</dbReference>
<sequence length="949" mass="109398">MPKLIVTSRYLKSGSGKKKQLYHYVKYIATREGSVPIPNANETAPATKNQQELISSLLNDFPDSKELFEYEDYQKDPTVKNGSALISEILDRNMDRLTSRENYVGYLANRPGAVKFGSHGLFSQSDEPINLEKVAKEIANHGGNVWTHVVSLRRDNAQAMGYDNLKAWRELVKRQIPNIAKNQKIDMANLKWYAAFHDKKTNPHVHIIVYSDNEREGFLTNHGIEKIRSGFANDIYADELHNLYAQQTDLRNLMKKESEQLMQKLADNISQNDVDNAELIDLVAKLHEQLNSSKGKKVYGYLKADVKKTVDEIFIRLSENESIQKMYSLWCEMEQQKHDVYSSAKLQFPKLADNKEFKSVKNMIIRTVLDMNSPVVDIEIEEPELTEKTDDDITDIPPQIDESKQLENDNVIFSDNEELTAEEFTCSNESAVTVDIDDEPQSKYYLKWSTAYKEACKLIYNKQSKLEDFQKAEQLLLNELGAGNVLAIHDLGKLYSTEKLGAKEEEKSSSFYKEALQGFMEIEPDSDFMFPYEPKFDGQIMKPVNMRSYVWYRIGKMHCYGLGTEQDYAQSFEWFLKSAQEGNKFAQYSLANLYYYGNGVEKDLSQAFLWYQKSASQGQPYASYAAAQMYSKGEYVAENKETAQRYYKAALSGFLELESKDQADDNLFYKIGVMYKNGLGTEADISKAIDYFKRSAEMNNKNGLYEYGKALIQGNHIEADLEKGLECVEKAMKLKNSNAKRFFALEYISGEYFSQDIEKGLFMLTECADKGDSFACFQLGQFYLKGEIVTQDLERAEKYLLLAEDNEFTQYAFGKLYLQEEKYDIQRAVDYFEKSADKNMWSSYQLGRLYLFGADELEKDKEKAVEWLTKSANDGNEYVQNMLNNIDDFENMLLRNTVMGLFVNLSRCIEDNYSQKQCSLKIQTDRKLRKMIQKRKSGIGIREEQNMTN</sequence>
<gene>
    <name evidence="1" type="primary">mobL</name>
    <name evidence="1" type="ORF">PNW00_09345</name>
</gene>
<name>A0AAW6EJ11_9FIRM</name>
<dbReference type="Proteomes" id="UP001213042">
    <property type="component" value="Unassembled WGS sequence"/>
</dbReference>
<dbReference type="SMART" id="SM00671">
    <property type="entry name" value="SEL1"/>
    <property type="match status" value="9"/>
</dbReference>
<dbReference type="SUPFAM" id="SSF81901">
    <property type="entry name" value="HCP-like"/>
    <property type="match status" value="2"/>
</dbReference>
<dbReference type="InterPro" id="IPR041073">
    <property type="entry name" value="MobL"/>
</dbReference>
<organism evidence="1 2">
    <name type="scientific">Ruminococcus bicirculans</name>
    <name type="common">ex Wegman et al. 2014</name>
    <dbReference type="NCBI Taxonomy" id="1160721"/>
    <lineage>
        <taxon>Bacteria</taxon>
        <taxon>Bacillati</taxon>
        <taxon>Bacillota</taxon>
        <taxon>Clostridia</taxon>
        <taxon>Eubacteriales</taxon>
        <taxon>Oscillospiraceae</taxon>
        <taxon>Ruminococcus</taxon>
    </lineage>
</organism>
<dbReference type="InterPro" id="IPR011990">
    <property type="entry name" value="TPR-like_helical_dom_sf"/>
</dbReference>
<dbReference type="PANTHER" id="PTHR11102">
    <property type="entry name" value="SEL-1-LIKE PROTEIN"/>
    <property type="match status" value="1"/>
</dbReference>